<evidence type="ECO:0000313" key="1">
    <source>
        <dbReference type="EMBL" id="AII06051.1"/>
    </source>
</evidence>
<dbReference type="InterPro" id="IPR023393">
    <property type="entry name" value="START-like_dom_sf"/>
</dbReference>
<protein>
    <submittedName>
        <fullName evidence="1">Carbon monoxide dehydrogenase</fullName>
    </submittedName>
</protein>
<dbReference type="SUPFAM" id="SSF55961">
    <property type="entry name" value="Bet v1-like"/>
    <property type="match status" value="1"/>
</dbReference>
<dbReference type="Proteomes" id="UP000028488">
    <property type="component" value="Chromosome"/>
</dbReference>
<organism evidence="1 2">
    <name type="scientific">Rhodococcus opacus</name>
    <name type="common">Nocardia opaca</name>
    <dbReference type="NCBI Taxonomy" id="37919"/>
    <lineage>
        <taxon>Bacteria</taxon>
        <taxon>Bacillati</taxon>
        <taxon>Actinomycetota</taxon>
        <taxon>Actinomycetes</taxon>
        <taxon>Mycobacteriales</taxon>
        <taxon>Nocardiaceae</taxon>
        <taxon>Rhodococcus</taxon>
    </lineage>
</organism>
<sequence length="155" mass="16930">MSASEIRVSRTIDAPVGAVWAVITDLDNAESVLSGVEKLERLDSTKYEVGTRWRETRVLFGKSSTEEMWVTEIDPEKRTVVKASSHGADYTTVFTLEPAGDGTTLTFHFSAEATGLGAFSKFMMKVFGSFALKATTKAIRRDLDDIADAAEKRAG</sequence>
<name>A0A076EK17_RHOOP</name>
<dbReference type="EMBL" id="CP008947">
    <property type="protein sequence ID" value="AII06051.1"/>
    <property type="molecule type" value="Genomic_DNA"/>
</dbReference>
<reference evidence="1 2" key="1">
    <citation type="submission" date="2014-07" db="EMBL/GenBank/DDBJ databases">
        <title>Genome Sequence of Rhodococcus opacus Strain R7, a Biodegrader of Mono- and Polycyclic Aromatic Hydrocarbons.</title>
        <authorList>
            <person name="Di Gennaro P."/>
            <person name="Zampolli J."/>
            <person name="Presti I."/>
            <person name="Cappelletti M."/>
            <person name="D'Ursi P."/>
            <person name="Orro A."/>
            <person name="Mezzelani A."/>
            <person name="Milanesi L."/>
        </authorList>
    </citation>
    <scope>NUCLEOTIDE SEQUENCE [LARGE SCALE GENOMIC DNA]</scope>
    <source>
        <strain evidence="1 2">R7</strain>
    </source>
</reference>
<dbReference type="InterPro" id="IPR019587">
    <property type="entry name" value="Polyketide_cyclase/dehydratase"/>
</dbReference>
<dbReference type="RefSeq" id="WP_037234464.1">
    <property type="nucleotide sequence ID" value="NZ_CP008947.1"/>
</dbReference>
<dbReference type="eggNOG" id="COG3427">
    <property type="taxonomic scope" value="Bacteria"/>
</dbReference>
<dbReference type="AlphaFoldDB" id="A0A076EK17"/>
<dbReference type="Pfam" id="PF10604">
    <property type="entry name" value="Polyketide_cyc2"/>
    <property type="match status" value="1"/>
</dbReference>
<gene>
    <name evidence="1" type="ORF">EP51_16165</name>
</gene>
<evidence type="ECO:0000313" key="2">
    <source>
        <dbReference type="Proteomes" id="UP000028488"/>
    </source>
</evidence>
<accession>A0A076EK17</accession>
<dbReference type="Gene3D" id="3.30.530.20">
    <property type="match status" value="1"/>
</dbReference>
<proteinExistence type="predicted"/>